<feature type="domain" description="Tyr recombinase" evidence="6">
    <location>
        <begin position="104"/>
        <end position="276"/>
    </location>
</feature>
<comment type="similarity">
    <text evidence="1">Belongs to the 'phage' integrase family.</text>
</comment>
<dbReference type="Pfam" id="PF13495">
    <property type="entry name" value="Phage_int_SAM_4"/>
    <property type="match status" value="1"/>
</dbReference>
<protein>
    <submittedName>
        <fullName evidence="8">Integrase</fullName>
    </submittedName>
</protein>
<dbReference type="Gene3D" id="1.10.443.10">
    <property type="entry name" value="Intergrase catalytic core"/>
    <property type="match status" value="1"/>
</dbReference>
<keyword evidence="2" id="KW-0229">DNA integration</keyword>
<dbReference type="EMBL" id="PEZY01000004">
    <property type="protein sequence ID" value="PIS06468.1"/>
    <property type="molecule type" value="Genomic_DNA"/>
</dbReference>
<name>A0A2H0W537_9BACT</name>
<dbReference type="NCBIfam" id="NF040815">
    <property type="entry name" value="recomb_XerA_Arch"/>
    <property type="match status" value="1"/>
</dbReference>
<dbReference type="Gene3D" id="1.10.150.130">
    <property type="match status" value="1"/>
</dbReference>
<evidence type="ECO:0000313" key="8">
    <source>
        <dbReference type="EMBL" id="PIS06468.1"/>
    </source>
</evidence>
<organism evidence="8 9">
    <name type="scientific">Candidatus Buchananbacteria bacterium CG10_big_fil_rev_8_21_14_0_10_33_19</name>
    <dbReference type="NCBI Taxonomy" id="1974525"/>
    <lineage>
        <taxon>Bacteria</taxon>
        <taxon>Candidatus Buchananiibacteriota</taxon>
    </lineage>
</organism>
<dbReference type="PROSITE" id="PS51898">
    <property type="entry name" value="TYR_RECOMBINASE"/>
    <property type="match status" value="1"/>
</dbReference>
<evidence type="ECO:0000256" key="4">
    <source>
        <dbReference type="ARBA" id="ARBA00023172"/>
    </source>
</evidence>
<dbReference type="SUPFAM" id="SSF56349">
    <property type="entry name" value="DNA breaking-rejoining enzymes"/>
    <property type="match status" value="1"/>
</dbReference>
<dbReference type="InterPro" id="IPR050090">
    <property type="entry name" value="Tyrosine_recombinase_XerCD"/>
</dbReference>
<dbReference type="AlphaFoldDB" id="A0A2H0W537"/>
<dbReference type="GO" id="GO:0003677">
    <property type="term" value="F:DNA binding"/>
    <property type="evidence" value="ECO:0007669"/>
    <property type="project" value="UniProtKB-UniRule"/>
</dbReference>
<evidence type="ECO:0000256" key="5">
    <source>
        <dbReference type="PROSITE-ProRule" id="PRU01248"/>
    </source>
</evidence>
<evidence type="ECO:0000259" key="6">
    <source>
        <dbReference type="PROSITE" id="PS51898"/>
    </source>
</evidence>
<dbReference type="Pfam" id="PF00589">
    <property type="entry name" value="Phage_integrase"/>
    <property type="match status" value="1"/>
</dbReference>
<keyword evidence="3 5" id="KW-0238">DNA-binding</keyword>
<comment type="caution">
    <text evidence="8">The sequence shown here is derived from an EMBL/GenBank/DDBJ whole genome shotgun (WGS) entry which is preliminary data.</text>
</comment>
<evidence type="ECO:0000313" key="9">
    <source>
        <dbReference type="Proteomes" id="UP000229056"/>
    </source>
</evidence>
<evidence type="ECO:0000256" key="2">
    <source>
        <dbReference type="ARBA" id="ARBA00022908"/>
    </source>
</evidence>
<dbReference type="InterPro" id="IPR011010">
    <property type="entry name" value="DNA_brk_join_enz"/>
</dbReference>
<dbReference type="InterPro" id="IPR010998">
    <property type="entry name" value="Integrase_recombinase_N"/>
</dbReference>
<dbReference type="GO" id="GO:0015074">
    <property type="term" value="P:DNA integration"/>
    <property type="evidence" value="ECO:0007669"/>
    <property type="project" value="UniProtKB-KW"/>
</dbReference>
<dbReference type="PROSITE" id="PS51900">
    <property type="entry name" value="CB"/>
    <property type="match status" value="1"/>
</dbReference>
<evidence type="ECO:0000259" key="7">
    <source>
        <dbReference type="PROSITE" id="PS51900"/>
    </source>
</evidence>
<dbReference type="InterPro" id="IPR013762">
    <property type="entry name" value="Integrase-like_cat_sf"/>
</dbReference>
<dbReference type="InterPro" id="IPR002104">
    <property type="entry name" value="Integrase_catalytic"/>
</dbReference>
<keyword evidence="4" id="KW-0233">DNA recombination</keyword>
<gene>
    <name evidence="8" type="ORF">COT80_00820</name>
</gene>
<dbReference type="PANTHER" id="PTHR30349:SF64">
    <property type="entry name" value="PROPHAGE INTEGRASE INTD-RELATED"/>
    <property type="match status" value="1"/>
</dbReference>
<sequence length="281" mass="32484">MDENRQYPSKNPIYQLEQEMKLRRFSHKTIKSYLYYINKSLEFTNKSPRNINTGDIRDFLTHLLDQNISSSTINSAYSSLKFYFEKILHRKFFINIPRAKKDKKLPVVLSQTEIKQLFATINNAKHKLILGLAYASGLRISEITNIKIADLNFEERTLIVKQGKGAKDRLTILPEKIIQPLKKYTQNKPGYSYLFESTRGGKLSERSIQKVFENALLKSTIKKPASFHSLRHSFATHLLEAGTDIRYIQTLLGHARLTTTQIYTQVSNKNLKDIKSPLDSL</sequence>
<evidence type="ECO:0000256" key="3">
    <source>
        <dbReference type="ARBA" id="ARBA00023125"/>
    </source>
</evidence>
<dbReference type="InterPro" id="IPR004107">
    <property type="entry name" value="Integrase_SAM-like_N"/>
</dbReference>
<accession>A0A2H0W537</accession>
<reference evidence="9" key="1">
    <citation type="submission" date="2017-09" db="EMBL/GenBank/DDBJ databases">
        <title>Depth-based differentiation of microbial function through sediment-hosted aquifers and enrichment of novel symbionts in the deep terrestrial subsurface.</title>
        <authorList>
            <person name="Probst A.J."/>
            <person name="Ladd B."/>
            <person name="Jarett J.K."/>
            <person name="Geller-Mcgrath D.E."/>
            <person name="Sieber C.M.K."/>
            <person name="Emerson J.B."/>
            <person name="Anantharaman K."/>
            <person name="Thomas B.C."/>
            <person name="Malmstrom R."/>
            <person name="Stieglmeier M."/>
            <person name="Klingl A."/>
            <person name="Woyke T."/>
            <person name="Ryan C.M."/>
            <person name="Banfield J.F."/>
        </authorList>
    </citation>
    <scope>NUCLEOTIDE SEQUENCE [LARGE SCALE GENOMIC DNA]</scope>
</reference>
<proteinExistence type="inferred from homology"/>
<dbReference type="InterPro" id="IPR044068">
    <property type="entry name" value="CB"/>
</dbReference>
<feature type="domain" description="Core-binding (CB)" evidence="7">
    <location>
        <begin position="8"/>
        <end position="88"/>
    </location>
</feature>
<dbReference type="PANTHER" id="PTHR30349">
    <property type="entry name" value="PHAGE INTEGRASE-RELATED"/>
    <property type="match status" value="1"/>
</dbReference>
<dbReference type="GO" id="GO:0006310">
    <property type="term" value="P:DNA recombination"/>
    <property type="evidence" value="ECO:0007669"/>
    <property type="project" value="UniProtKB-KW"/>
</dbReference>
<dbReference type="Proteomes" id="UP000229056">
    <property type="component" value="Unassembled WGS sequence"/>
</dbReference>
<evidence type="ECO:0000256" key="1">
    <source>
        <dbReference type="ARBA" id="ARBA00008857"/>
    </source>
</evidence>